<gene>
    <name evidence="2" type="ORF">QX51_05760</name>
</gene>
<dbReference type="STRING" id="1577792.QX51_05760"/>
<sequence>MNNFKYLNSQFIISILFIFLFGTLSHFIYSLTGNLSFIGAFFPVNESIWEHLKLLLIPIISWWIFFYIFNKNKLSMDKDNCFFASIISLLSSMIFQLSVFYFYTGAFGLESFIIDILIFLFAIIFGQFIGLHIYKYSTGINYKISFFILIIIVLFFIYITFNSPHLPIFLDRNTGIYGL</sequence>
<keyword evidence="1" id="KW-0812">Transmembrane</keyword>
<dbReference type="EMBL" id="JWHR01000061">
    <property type="protein sequence ID" value="KHS57895.1"/>
    <property type="molecule type" value="Genomic_DNA"/>
</dbReference>
<accession>A0A0B3WTJ2</accession>
<keyword evidence="3" id="KW-1185">Reference proteome</keyword>
<evidence type="ECO:0000256" key="1">
    <source>
        <dbReference type="SAM" id="Phobius"/>
    </source>
</evidence>
<dbReference type="Pfam" id="PF20122">
    <property type="entry name" value="DUF6512"/>
    <property type="match status" value="1"/>
</dbReference>
<feature type="transmembrane region" description="Helical" evidence="1">
    <location>
        <begin position="51"/>
        <end position="69"/>
    </location>
</feature>
<dbReference type="Proteomes" id="UP000031189">
    <property type="component" value="Unassembled WGS sequence"/>
</dbReference>
<evidence type="ECO:0000313" key="2">
    <source>
        <dbReference type="EMBL" id="KHS57895.1"/>
    </source>
</evidence>
<organism evidence="2 3">
    <name type="scientific">Terrisporobacter othiniensis</name>
    <dbReference type="NCBI Taxonomy" id="1577792"/>
    <lineage>
        <taxon>Bacteria</taxon>
        <taxon>Bacillati</taxon>
        <taxon>Bacillota</taxon>
        <taxon>Clostridia</taxon>
        <taxon>Peptostreptococcales</taxon>
        <taxon>Peptostreptococcaceae</taxon>
        <taxon>Terrisporobacter</taxon>
    </lineage>
</organism>
<evidence type="ECO:0000313" key="3">
    <source>
        <dbReference type="Proteomes" id="UP000031189"/>
    </source>
</evidence>
<keyword evidence="1" id="KW-0472">Membrane</keyword>
<name>A0A0B3WTJ2_9FIRM</name>
<dbReference type="InterPro" id="IPR045407">
    <property type="entry name" value="DUF6512"/>
</dbReference>
<feature type="transmembrane region" description="Helical" evidence="1">
    <location>
        <begin position="109"/>
        <end position="130"/>
    </location>
</feature>
<dbReference type="AlphaFoldDB" id="A0A0B3WTJ2"/>
<reference evidence="2 3" key="1">
    <citation type="submission" date="2014-12" db="EMBL/GenBank/DDBJ databases">
        <title>Draft genome sequence of Terrisporobacter sp. 08-306576, isolated from the blood culture of a bacteremia patient.</title>
        <authorList>
            <person name="Lund L.C."/>
            <person name="Sydenham T.V."/>
            <person name="Hogh S.V."/>
            <person name="Skov M.N."/>
            <person name="Kemp M."/>
            <person name="Justesen U.S."/>
        </authorList>
    </citation>
    <scope>NUCLEOTIDE SEQUENCE [LARGE SCALE GENOMIC DNA]</scope>
    <source>
        <strain evidence="2 3">08-306576</strain>
    </source>
</reference>
<comment type="caution">
    <text evidence="2">The sequence shown here is derived from an EMBL/GenBank/DDBJ whole genome shotgun (WGS) entry which is preliminary data.</text>
</comment>
<feature type="transmembrane region" description="Helical" evidence="1">
    <location>
        <begin position="12"/>
        <end position="31"/>
    </location>
</feature>
<dbReference type="RefSeq" id="WP_039678956.1">
    <property type="nucleotide sequence ID" value="NZ_JAWGXO010000005.1"/>
</dbReference>
<protein>
    <submittedName>
        <fullName evidence="2">Uncharacterized protein</fullName>
    </submittedName>
</protein>
<proteinExistence type="predicted"/>
<keyword evidence="1" id="KW-1133">Transmembrane helix</keyword>
<feature type="transmembrane region" description="Helical" evidence="1">
    <location>
        <begin position="81"/>
        <end position="103"/>
    </location>
</feature>
<feature type="transmembrane region" description="Helical" evidence="1">
    <location>
        <begin position="142"/>
        <end position="161"/>
    </location>
</feature>